<dbReference type="Pfam" id="PF13847">
    <property type="entry name" value="Methyltransf_31"/>
    <property type="match status" value="1"/>
</dbReference>
<dbReference type="InterPro" id="IPR051419">
    <property type="entry name" value="Lys/N-term_MeTrsfase_sf"/>
</dbReference>
<gene>
    <name evidence="5" type="ORF">RS030_182713</name>
</gene>
<organism evidence="5 6">
    <name type="scientific">Cryptosporidium xiaoi</name>
    <dbReference type="NCBI Taxonomy" id="659607"/>
    <lineage>
        <taxon>Eukaryota</taxon>
        <taxon>Sar</taxon>
        <taxon>Alveolata</taxon>
        <taxon>Apicomplexa</taxon>
        <taxon>Conoidasida</taxon>
        <taxon>Coccidia</taxon>
        <taxon>Eucoccidiorida</taxon>
        <taxon>Eimeriorina</taxon>
        <taxon>Cryptosporidiidae</taxon>
        <taxon>Cryptosporidium</taxon>
    </lineage>
</organism>
<comment type="caution">
    <text evidence="5">The sequence shown here is derived from an EMBL/GenBank/DDBJ whole genome shotgun (WGS) entry which is preliminary data.</text>
</comment>
<dbReference type="InterPro" id="IPR029063">
    <property type="entry name" value="SAM-dependent_MTases_sf"/>
</dbReference>
<name>A0AAV9XZJ5_9CRYT</name>
<dbReference type="AlphaFoldDB" id="A0AAV9XZJ5"/>
<reference evidence="5 6" key="1">
    <citation type="submission" date="2023-10" db="EMBL/GenBank/DDBJ databases">
        <title>Comparative genomics analysis reveals potential genetic determinants of host preference in Cryptosporidium xiaoi.</title>
        <authorList>
            <person name="Xiao L."/>
            <person name="Li J."/>
        </authorList>
    </citation>
    <scope>NUCLEOTIDE SEQUENCE [LARGE SCALE GENOMIC DNA]</scope>
    <source>
        <strain evidence="5 6">52996</strain>
    </source>
</reference>
<dbReference type="GO" id="GO:0032259">
    <property type="term" value="P:methylation"/>
    <property type="evidence" value="ECO:0007669"/>
    <property type="project" value="UniProtKB-KW"/>
</dbReference>
<feature type="domain" description="Methyltransferase" evidence="4">
    <location>
        <begin position="46"/>
        <end position="172"/>
    </location>
</feature>
<evidence type="ECO:0000256" key="3">
    <source>
        <dbReference type="ARBA" id="ARBA00022679"/>
    </source>
</evidence>
<dbReference type="EMBL" id="JAWDEY010000009">
    <property type="protein sequence ID" value="KAK6590106.1"/>
    <property type="molecule type" value="Genomic_DNA"/>
</dbReference>
<dbReference type="GO" id="GO:0008168">
    <property type="term" value="F:methyltransferase activity"/>
    <property type="evidence" value="ECO:0007669"/>
    <property type="project" value="UniProtKB-KW"/>
</dbReference>
<protein>
    <recommendedName>
        <fullName evidence="4">Methyltransferase domain-containing protein</fullName>
    </recommendedName>
</protein>
<evidence type="ECO:0000259" key="4">
    <source>
        <dbReference type="Pfam" id="PF13847"/>
    </source>
</evidence>
<accession>A0AAV9XZJ5</accession>
<sequence>MSDKVVEYGTPEYWEDRYKKDPNPYDWYQRWDSIREVVKDYLKIDDKILVIGNGTSRIPEEIYDEGFQNIQAMDISNAAVNYMHERFASRDIKCQVSDVLDMYQYGDNEFDVVFDKGTFDTILCTRNSGINIDKMMKEIIRILNYNKGRYICISYGQPSYRTTYMKSMKEWEVNVIPIKKPGTDQIYNIKNNIETEIRNNTDYSKLERPDLYHFIYICTIFNKPEKIADKSNDPTTELSENNFTENDLNENIDHNYNENCENNVKSNNTNNEINYYSDYNNNNNFNADFNINSNNEDINGRIGYIDNDISEQISNVSNKNSN</sequence>
<evidence type="ECO:0000313" key="5">
    <source>
        <dbReference type="EMBL" id="KAK6590106.1"/>
    </source>
</evidence>
<proteinExistence type="inferred from homology"/>
<dbReference type="SUPFAM" id="SSF53335">
    <property type="entry name" value="S-adenosyl-L-methionine-dependent methyltransferases"/>
    <property type="match status" value="1"/>
</dbReference>
<dbReference type="Gene3D" id="3.40.50.150">
    <property type="entry name" value="Vaccinia Virus protein VP39"/>
    <property type="match status" value="1"/>
</dbReference>
<dbReference type="PANTHER" id="PTHR12176">
    <property type="entry name" value="SAM-DEPENDENT METHYLTRANSFERASE SUPERFAMILY PROTEIN"/>
    <property type="match status" value="1"/>
</dbReference>
<keyword evidence="2" id="KW-0489">Methyltransferase</keyword>
<evidence type="ECO:0000256" key="1">
    <source>
        <dbReference type="ARBA" id="ARBA00008361"/>
    </source>
</evidence>
<evidence type="ECO:0000313" key="6">
    <source>
        <dbReference type="Proteomes" id="UP001311799"/>
    </source>
</evidence>
<dbReference type="Proteomes" id="UP001311799">
    <property type="component" value="Unassembled WGS sequence"/>
</dbReference>
<dbReference type="InterPro" id="IPR025714">
    <property type="entry name" value="Methyltranfer_dom"/>
</dbReference>
<evidence type="ECO:0000256" key="2">
    <source>
        <dbReference type="ARBA" id="ARBA00022603"/>
    </source>
</evidence>
<keyword evidence="3" id="KW-0808">Transferase</keyword>
<comment type="similarity">
    <text evidence="1">Belongs to the methyltransferase superfamily.</text>
</comment>
<keyword evidence="6" id="KW-1185">Reference proteome</keyword>